<dbReference type="AlphaFoldDB" id="A0A6L2NZY5"/>
<keyword evidence="2" id="KW-0695">RNA-directed DNA polymerase</keyword>
<dbReference type="EMBL" id="BKCJ010010451">
    <property type="protein sequence ID" value="GEU91646.1"/>
    <property type="molecule type" value="Genomic_DNA"/>
</dbReference>
<accession>A0A6L2NZY5</accession>
<keyword evidence="2" id="KW-0548">Nucleotidyltransferase</keyword>
<evidence type="ECO:0000313" key="2">
    <source>
        <dbReference type="EMBL" id="GEU91646.1"/>
    </source>
</evidence>
<protein>
    <submittedName>
        <fullName evidence="2">Reverse transcriptase zinc-binding domain-containing protein</fullName>
    </submittedName>
</protein>
<evidence type="ECO:0000259" key="1">
    <source>
        <dbReference type="Pfam" id="PF13966"/>
    </source>
</evidence>
<name>A0A6L2NZY5_TANCI</name>
<dbReference type="GO" id="GO:0003964">
    <property type="term" value="F:RNA-directed DNA polymerase activity"/>
    <property type="evidence" value="ECO:0007669"/>
    <property type="project" value="UniProtKB-KW"/>
</dbReference>
<sequence length="316" mass="36536">MKDLALYFVREGLLFSMVSSMTLGSLTFRWERASVAFKEHGKISVFDTKAEHGSRGEHEIVECLKLLKKIEDLDHLKRLDLMQKAKLRWAIEGDENSKFFHGIVNNKFSRSRINGLFIEGNWTSKPSAIIDHIFQFHKRKFENKNHHRPLFTSNLFKKLSETEISILDAPFSCQEIKDAVWGCGGSKAPEVEALHVSLQEAKSKGIFEGVNIGSTIRYIDKAILVPFGNEIRWNNSIPIKINIHNWRLLNDRLPTRMNLDIRDMDLNSTHCPVCDDALETAQHLFIDCTIARNLWVMIQKWRQLADYPKDLQSLIF</sequence>
<dbReference type="Pfam" id="PF13966">
    <property type="entry name" value="zf-RVT"/>
    <property type="match status" value="1"/>
</dbReference>
<dbReference type="InterPro" id="IPR026960">
    <property type="entry name" value="RVT-Znf"/>
</dbReference>
<feature type="domain" description="Reverse transcriptase zinc-binding" evidence="1">
    <location>
        <begin position="229"/>
        <end position="295"/>
    </location>
</feature>
<comment type="caution">
    <text evidence="2">The sequence shown here is derived from an EMBL/GenBank/DDBJ whole genome shotgun (WGS) entry which is preliminary data.</text>
</comment>
<gene>
    <name evidence="2" type="ORF">Tci_063624</name>
</gene>
<proteinExistence type="predicted"/>
<organism evidence="2">
    <name type="scientific">Tanacetum cinerariifolium</name>
    <name type="common">Dalmatian daisy</name>
    <name type="synonym">Chrysanthemum cinerariifolium</name>
    <dbReference type="NCBI Taxonomy" id="118510"/>
    <lineage>
        <taxon>Eukaryota</taxon>
        <taxon>Viridiplantae</taxon>
        <taxon>Streptophyta</taxon>
        <taxon>Embryophyta</taxon>
        <taxon>Tracheophyta</taxon>
        <taxon>Spermatophyta</taxon>
        <taxon>Magnoliopsida</taxon>
        <taxon>eudicotyledons</taxon>
        <taxon>Gunneridae</taxon>
        <taxon>Pentapetalae</taxon>
        <taxon>asterids</taxon>
        <taxon>campanulids</taxon>
        <taxon>Asterales</taxon>
        <taxon>Asteraceae</taxon>
        <taxon>Asteroideae</taxon>
        <taxon>Anthemideae</taxon>
        <taxon>Anthemidinae</taxon>
        <taxon>Tanacetum</taxon>
    </lineage>
</organism>
<reference evidence="2" key="1">
    <citation type="journal article" date="2019" name="Sci. Rep.">
        <title>Draft genome of Tanacetum cinerariifolium, the natural source of mosquito coil.</title>
        <authorList>
            <person name="Yamashiro T."/>
            <person name="Shiraishi A."/>
            <person name="Satake H."/>
            <person name="Nakayama K."/>
        </authorList>
    </citation>
    <scope>NUCLEOTIDE SEQUENCE</scope>
</reference>
<keyword evidence="2" id="KW-0808">Transferase</keyword>